<evidence type="ECO:0000313" key="5">
    <source>
        <dbReference type="RefSeq" id="XP_012945642.1"/>
    </source>
</evidence>
<dbReference type="GeneID" id="101861925"/>
<dbReference type="InterPro" id="IPR020864">
    <property type="entry name" value="MACPF"/>
</dbReference>
<feature type="transmembrane region" description="Helical" evidence="2">
    <location>
        <begin position="720"/>
        <end position="743"/>
    </location>
</feature>
<keyword evidence="2" id="KW-0812">Transmembrane</keyword>
<dbReference type="SMART" id="SM00457">
    <property type="entry name" value="MACPF"/>
    <property type="match status" value="1"/>
</dbReference>
<reference evidence="5" key="1">
    <citation type="submission" date="2025-08" db="UniProtKB">
        <authorList>
            <consortium name="RefSeq"/>
        </authorList>
    </citation>
    <scope>IDENTIFICATION</scope>
</reference>
<evidence type="ECO:0000259" key="3">
    <source>
        <dbReference type="PROSITE" id="PS51412"/>
    </source>
</evidence>
<gene>
    <name evidence="5" type="primary">LOC101861925</name>
</gene>
<name>A0ABM1ADK6_APLCA</name>
<dbReference type="CDD" id="cd22579">
    <property type="entry name" value="MPEG1_P2"/>
    <property type="match status" value="1"/>
</dbReference>
<feature type="region of interest" description="Disordered" evidence="1">
    <location>
        <begin position="752"/>
        <end position="783"/>
    </location>
</feature>
<feature type="domain" description="MACPF" evidence="3">
    <location>
        <begin position="40"/>
        <end position="374"/>
    </location>
</feature>
<accession>A0ABM1ADK6</accession>
<keyword evidence="4" id="KW-1185">Reference proteome</keyword>
<keyword evidence="2" id="KW-1133">Transmembrane helix</keyword>
<dbReference type="InterPro" id="IPR039707">
    <property type="entry name" value="MPEG1"/>
</dbReference>
<dbReference type="RefSeq" id="XP_012945642.1">
    <property type="nucleotide sequence ID" value="XM_013090188.2"/>
</dbReference>
<sequence length="783" mass="85786">MNYFLLMRLETERQRTTMGQSIVPLVTVAMILAGLHDVTAQGAPYSPAGDVRNCLSDTSRDVNRFEVLPGSGWDNLRNEQAGMVVALNYSQCRTTDDGRYVIPDFVNVYPVKTSRIDSYAEVINKWTEYVSSTSKDINADAGFHGNSFGISGSFSDDYTHVKTRQLEDDTLTTRVQARYVRYRAVLQPDMPLDPGFKYRLLSIAGALELDNQRQARFESQQLVREFGTHVSTGVDAGAAIIQEEQIKTDIKNHSSYSETALKVAAGFSFSTNIGSLFLGASQATVDAKSFAAYYLDNRTDSLVRAMGGNIVNKTNTTIEDWVKEMSNDLVAIGRSGEPIFNFINAQTVPEVPASTLLELVDMVRESVFTYYKVNTHPGCTDRTAQNFSPRANIDDGSCVPPARTTNLGGVYQTCNHTQVDAGDLCTHLTQRNPATGDFSCPTGYEAVPLYSGTKTREQVAHVCGSCWLIFGHCCHDESRTSSANYETFWCALTDPELTPSGYMFGGAYTPHLVNPVTSSMTCPHGYLALLLGENVRVCVSDQYSEAVENQLPFAGFFSCSTGNPLALGSVNSSLTAHMYSEGPESWPRRCPKGYSQFTTEIMPGDGCEVNHCVQAGALSNLKLPALKRPPFLHAPTGTPATQNVFAFDPSQNLWLKNGEAMAKNKSQRPQLAQGRFWAPPPRRHDSQKKEVEFVYVQEGASPAHKKEGGGVKGAEDNTMLLLNIVVLVVLIVVLSLALIVVLVKQRRGGKGQVSKYQKLSPGSEGHENHVTLSEISVDGKRKV</sequence>
<organism evidence="4 5">
    <name type="scientific">Aplysia californica</name>
    <name type="common">California sea hare</name>
    <dbReference type="NCBI Taxonomy" id="6500"/>
    <lineage>
        <taxon>Eukaryota</taxon>
        <taxon>Metazoa</taxon>
        <taxon>Spiralia</taxon>
        <taxon>Lophotrochozoa</taxon>
        <taxon>Mollusca</taxon>
        <taxon>Gastropoda</taxon>
        <taxon>Heterobranchia</taxon>
        <taxon>Euthyneura</taxon>
        <taxon>Tectipleura</taxon>
        <taxon>Aplysiida</taxon>
        <taxon>Aplysioidea</taxon>
        <taxon>Aplysiidae</taxon>
        <taxon>Aplysia</taxon>
    </lineage>
</organism>
<dbReference type="PANTHER" id="PTHR31463">
    <property type="entry name" value="MACROPHAGE-EXPRESSED GENE 1 PROTEIN"/>
    <property type="match status" value="1"/>
</dbReference>
<dbReference type="Proteomes" id="UP000694888">
    <property type="component" value="Unplaced"/>
</dbReference>
<evidence type="ECO:0000256" key="2">
    <source>
        <dbReference type="SAM" id="Phobius"/>
    </source>
</evidence>
<dbReference type="PROSITE" id="PS51412">
    <property type="entry name" value="MACPF_2"/>
    <property type="match status" value="1"/>
</dbReference>
<evidence type="ECO:0000313" key="4">
    <source>
        <dbReference type="Proteomes" id="UP000694888"/>
    </source>
</evidence>
<dbReference type="Pfam" id="PF01823">
    <property type="entry name" value="MACPF"/>
    <property type="match status" value="1"/>
</dbReference>
<proteinExistence type="predicted"/>
<evidence type="ECO:0000256" key="1">
    <source>
        <dbReference type="SAM" id="MobiDB-lite"/>
    </source>
</evidence>
<protein>
    <submittedName>
        <fullName evidence="5">Macrophage-expressed gene 1 protein</fullName>
    </submittedName>
</protein>
<dbReference type="PANTHER" id="PTHR31463:SF1">
    <property type="entry name" value="MACROPHAGE-EXPRESSED GENE 1 PROTEIN"/>
    <property type="match status" value="1"/>
</dbReference>
<keyword evidence="2" id="KW-0472">Membrane</keyword>